<dbReference type="EC" id="6.3.3.3" evidence="8"/>
<dbReference type="GO" id="GO:0000287">
    <property type="term" value="F:magnesium ion binding"/>
    <property type="evidence" value="ECO:0007669"/>
    <property type="project" value="InterPro"/>
</dbReference>
<organism evidence="8">
    <name type="scientific">hydrothermal vent metagenome</name>
    <dbReference type="NCBI Taxonomy" id="652676"/>
    <lineage>
        <taxon>unclassified sequences</taxon>
        <taxon>metagenomes</taxon>
        <taxon>ecological metagenomes</taxon>
    </lineage>
</organism>
<dbReference type="CDD" id="cd03109">
    <property type="entry name" value="DTBS"/>
    <property type="match status" value="1"/>
</dbReference>
<dbReference type="InterPro" id="IPR004472">
    <property type="entry name" value="DTB_synth_BioD"/>
</dbReference>
<protein>
    <submittedName>
        <fullName evidence="8">Dethiobiotin synthetase</fullName>
        <ecNumber evidence="8">6.3.3.3</ecNumber>
    </submittedName>
</protein>
<evidence type="ECO:0000256" key="4">
    <source>
        <dbReference type="ARBA" id="ARBA00022741"/>
    </source>
</evidence>
<dbReference type="GO" id="GO:0009102">
    <property type="term" value="P:biotin biosynthetic process"/>
    <property type="evidence" value="ECO:0007669"/>
    <property type="project" value="UniProtKB-UniPathway"/>
</dbReference>
<dbReference type="GO" id="GO:0005829">
    <property type="term" value="C:cytosol"/>
    <property type="evidence" value="ECO:0007669"/>
    <property type="project" value="TreeGrafter"/>
</dbReference>
<dbReference type="SUPFAM" id="SSF52540">
    <property type="entry name" value="P-loop containing nucleoside triphosphate hydrolases"/>
    <property type="match status" value="1"/>
</dbReference>
<dbReference type="EMBL" id="UOFZ01000032">
    <property type="protein sequence ID" value="VAX12328.1"/>
    <property type="molecule type" value="Genomic_DNA"/>
</dbReference>
<name>A0A3B1BLK1_9ZZZZ</name>
<evidence type="ECO:0000256" key="6">
    <source>
        <dbReference type="ARBA" id="ARBA00022840"/>
    </source>
</evidence>
<dbReference type="PIRSF" id="PIRSF006755">
    <property type="entry name" value="DTB_synth"/>
    <property type="match status" value="1"/>
</dbReference>
<evidence type="ECO:0000256" key="5">
    <source>
        <dbReference type="ARBA" id="ARBA00022756"/>
    </source>
</evidence>
<keyword evidence="5" id="KW-0093">Biotin biosynthesis</keyword>
<dbReference type="GO" id="GO:0042803">
    <property type="term" value="F:protein homodimerization activity"/>
    <property type="evidence" value="ECO:0007669"/>
    <property type="project" value="UniProtKB-ARBA"/>
</dbReference>
<accession>A0A3B1BLK1</accession>
<evidence type="ECO:0000313" key="8">
    <source>
        <dbReference type="EMBL" id="VAX12328.1"/>
    </source>
</evidence>
<keyword evidence="4" id="KW-0547">Nucleotide-binding</keyword>
<dbReference type="FunFam" id="3.40.50.300:FF:000292">
    <property type="entry name" value="ATP-dependent dethiobiotin synthetase BioD"/>
    <property type="match status" value="1"/>
</dbReference>
<proteinExistence type="inferred from homology"/>
<dbReference type="InterPro" id="IPR027417">
    <property type="entry name" value="P-loop_NTPase"/>
</dbReference>
<dbReference type="GO" id="GO:0005524">
    <property type="term" value="F:ATP binding"/>
    <property type="evidence" value="ECO:0007669"/>
    <property type="project" value="UniProtKB-KW"/>
</dbReference>
<dbReference type="AlphaFoldDB" id="A0A3B1BLK1"/>
<dbReference type="HAMAP" id="MF_00336">
    <property type="entry name" value="BioD"/>
    <property type="match status" value="1"/>
</dbReference>
<evidence type="ECO:0000256" key="1">
    <source>
        <dbReference type="ARBA" id="ARBA00022490"/>
    </source>
</evidence>
<evidence type="ECO:0000256" key="7">
    <source>
        <dbReference type="ARBA" id="ARBA00022842"/>
    </source>
</evidence>
<keyword evidence="3" id="KW-0479">Metal-binding</keyword>
<dbReference type="Gene3D" id="3.40.50.300">
    <property type="entry name" value="P-loop containing nucleotide triphosphate hydrolases"/>
    <property type="match status" value="1"/>
</dbReference>
<keyword evidence="1" id="KW-0963">Cytoplasm</keyword>
<dbReference type="PANTHER" id="PTHR43210:SF5">
    <property type="entry name" value="DETHIOBIOTIN SYNTHETASE"/>
    <property type="match status" value="1"/>
</dbReference>
<dbReference type="UniPathway" id="UPA00078"/>
<keyword evidence="6" id="KW-0067">ATP-binding</keyword>
<keyword evidence="7" id="KW-0460">Magnesium</keyword>
<evidence type="ECO:0000256" key="2">
    <source>
        <dbReference type="ARBA" id="ARBA00022598"/>
    </source>
</evidence>
<dbReference type="NCBIfam" id="TIGR00347">
    <property type="entry name" value="bioD"/>
    <property type="match status" value="1"/>
</dbReference>
<reference evidence="8" key="1">
    <citation type="submission" date="2018-06" db="EMBL/GenBank/DDBJ databases">
        <authorList>
            <person name="Zhirakovskaya E."/>
        </authorList>
    </citation>
    <scope>NUCLEOTIDE SEQUENCE</scope>
</reference>
<keyword evidence="2 8" id="KW-0436">Ligase</keyword>
<dbReference type="Pfam" id="PF13500">
    <property type="entry name" value="AAA_26"/>
    <property type="match status" value="1"/>
</dbReference>
<dbReference type="GO" id="GO:0004141">
    <property type="term" value="F:dethiobiotin synthase activity"/>
    <property type="evidence" value="ECO:0007669"/>
    <property type="project" value="UniProtKB-EC"/>
</dbReference>
<evidence type="ECO:0000256" key="3">
    <source>
        <dbReference type="ARBA" id="ARBA00022723"/>
    </source>
</evidence>
<dbReference type="PANTHER" id="PTHR43210">
    <property type="entry name" value="DETHIOBIOTIN SYNTHETASE"/>
    <property type="match status" value="1"/>
</dbReference>
<sequence>MKNQRGLFITGTDTEVGKTVVSVALLTMLKRQGLSTAAMKPVASGAVKTNDQFINDDALQLQQAASINASYAQVNPYVFPEAIAPHIAAAQAGLEIDFAIIKQAFQHLAENSDFILVEGVGGWLAPLNRQQTVADLALALELPVLLVVGLRLGCINHALLSARAIEQSGATLLGWIANKVQGDYPCVDDNIEAISQRLNVPLLATLDHCHDAASLMLDIRLEL</sequence>
<gene>
    <name evidence="8" type="ORF">MNBD_GAMMA24-1925</name>
</gene>